<evidence type="ECO:0000313" key="2">
    <source>
        <dbReference type="Proteomes" id="UP001477443"/>
    </source>
</evidence>
<protein>
    <submittedName>
        <fullName evidence="1">Uncharacterized protein</fullName>
    </submittedName>
</protein>
<reference evidence="1" key="1">
    <citation type="submission" date="2024-03" db="EMBL/GenBank/DDBJ databases">
        <title>Complete genome sequence of Mycoplasma felifaucium Z921 isolated from the trachea of a cheetah.</title>
        <authorList>
            <person name="Spergser J."/>
        </authorList>
    </citation>
    <scope>NUCLEOTIDE SEQUENCE [LARGE SCALE GENOMIC DNA]</scope>
    <source>
        <strain evidence="1">Z921</strain>
    </source>
</reference>
<organism evidence="1 2">
    <name type="scientific">Mycoplasmopsis felifaucium</name>
    <dbReference type="NCBI Taxonomy" id="35768"/>
    <lineage>
        <taxon>Bacteria</taxon>
        <taxon>Bacillati</taxon>
        <taxon>Mycoplasmatota</taxon>
        <taxon>Mycoplasmoidales</taxon>
        <taxon>Metamycoplasmataceae</taxon>
        <taxon>Mycoplasmopsis</taxon>
    </lineage>
</organism>
<evidence type="ECO:0000313" key="1">
    <source>
        <dbReference type="EMBL" id="WXL28943.1"/>
    </source>
</evidence>
<proteinExistence type="predicted"/>
<sequence length="545" mass="63554">MWGGDLDKTNNPVKQGFSYADLSKIYPKDLNDETLNLKFDDKPVKIAKFEKEIEDANNVSVNIEIENSINVDNPIKITMNLTGFKQPVKFENDVNYLKHHNIVEAANKADLNLFYNTYGQGIWNNFIRMSLMINGDIYFGVNSSRNGLSQQSYLNKELWTEFQHNHKVNPGLNSKIVFFDLDEPGKYPNIDDKYIAIPYWKQVIFDNPDKKINIWCRTGISQEDYYALSQFDNVVVNMIEENPSLFESWKDGINKMDTDFKLQTSKTIKDAEFNTLADLPQNYHNLLLYSNIKGQNKFNYWWSINEAYNYFKEKGFNNQFLFSGVDESEKPIKYSITDALFNARDINKKRLSVAWWSLISGYNWERQKEIIDSVMNNSTRTKKIIFIGDTNVRQWDLLITAFEKYGNEYEFFYKGHPGHTEIPKHIDKVINVANNLEYNNLLKGTKERFTMPAGRKITVLDPQIISEELTTYHVDEGLKFEKFITSTVFSNAMLGMNNGYNDYKHDVLMALTHDGSIFCDFESANLNEDNLKTQFIAWFEKNTNK</sequence>
<name>A0ABZ2RQB5_9BACT</name>
<dbReference type="EMBL" id="CP148067">
    <property type="protein sequence ID" value="WXL28943.1"/>
    <property type="molecule type" value="Genomic_DNA"/>
</dbReference>
<accession>A0ABZ2RQB5</accession>
<keyword evidence="2" id="KW-1185">Reference proteome</keyword>
<dbReference type="RefSeq" id="WP_338822511.1">
    <property type="nucleotide sequence ID" value="NZ_CP148067.1"/>
</dbReference>
<gene>
    <name evidence="1" type="ORF">WG617_02890</name>
</gene>
<dbReference type="Proteomes" id="UP001477443">
    <property type="component" value="Chromosome"/>
</dbReference>